<name>A0A2T4PQR0_9STAP</name>
<accession>A0A2T4PQR0</accession>
<dbReference type="OrthoDB" id="2418342at2"/>
<protein>
    <recommendedName>
        <fullName evidence="3">Lipoprotein</fullName>
    </recommendedName>
</protein>
<evidence type="ECO:0008006" key="3">
    <source>
        <dbReference type="Google" id="ProtNLM"/>
    </source>
</evidence>
<dbReference type="AlphaFoldDB" id="A0A2T4PQR0"/>
<reference evidence="1 2" key="1">
    <citation type="journal article" date="2016" name="Front. Microbiol.">
        <title>Comprehensive Phylogenetic Analysis of Bovine Non-aureus Staphylococci Species Based on Whole-Genome Sequencing.</title>
        <authorList>
            <person name="Naushad S."/>
            <person name="Barkema H.W."/>
            <person name="Luby C."/>
            <person name="Condas L.A."/>
            <person name="Nobrega D.B."/>
            <person name="Carson D.A."/>
            <person name="De Buck J."/>
        </authorList>
    </citation>
    <scope>NUCLEOTIDE SEQUENCE [LARGE SCALE GENOMIC DNA]</scope>
    <source>
        <strain evidence="1 2">SNUC 2204</strain>
    </source>
</reference>
<gene>
    <name evidence="1" type="ORF">BU072_12000</name>
</gene>
<dbReference type="STRING" id="1167632.GCA_000286335_01711"/>
<dbReference type="RefSeq" id="WP_107557316.1">
    <property type="nucleotide sequence ID" value="NZ_CANQVP010000147.1"/>
</dbReference>
<evidence type="ECO:0000313" key="1">
    <source>
        <dbReference type="EMBL" id="PTI28228.1"/>
    </source>
</evidence>
<evidence type="ECO:0000313" key="2">
    <source>
        <dbReference type="Proteomes" id="UP000241209"/>
    </source>
</evidence>
<comment type="caution">
    <text evidence="1">The sequence shown here is derived from an EMBL/GenBank/DDBJ whole genome shotgun (WGS) entry which is preliminary data.</text>
</comment>
<dbReference type="Proteomes" id="UP000241209">
    <property type="component" value="Unassembled WGS sequence"/>
</dbReference>
<dbReference type="PROSITE" id="PS51257">
    <property type="entry name" value="PROKAR_LIPOPROTEIN"/>
    <property type="match status" value="1"/>
</dbReference>
<dbReference type="EMBL" id="PZFK01000032">
    <property type="protein sequence ID" value="PTI28228.1"/>
    <property type="molecule type" value="Genomic_DNA"/>
</dbReference>
<proteinExistence type="predicted"/>
<sequence>MQHKFKYLSTFIILICLISGCSNESTEKKETQHKMETNEVKAKEIELSDKEKDALKQKVLNYVDQYGEEKGLAISNRYFSSSEHTKGDGYAMTEDGELQITNHDKPGEKAFKIHNVVGISAYHSNNQVKGYDEQAQDLTNIQGYNDVADVSKPITKYLFADNGNVYQHQFTQNEDVTLSTGFAAKDYNGKDPNLKPNVMFTEVKDKELVQEWKKILSK</sequence>
<organism evidence="1 2">
    <name type="scientific">Mammaliicoccus vitulinus</name>
    <dbReference type="NCBI Taxonomy" id="71237"/>
    <lineage>
        <taxon>Bacteria</taxon>
        <taxon>Bacillati</taxon>
        <taxon>Bacillota</taxon>
        <taxon>Bacilli</taxon>
        <taxon>Bacillales</taxon>
        <taxon>Staphylococcaceae</taxon>
        <taxon>Mammaliicoccus</taxon>
    </lineage>
</organism>